<dbReference type="InterPro" id="IPR000172">
    <property type="entry name" value="GMC_OxRdtase_N"/>
</dbReference>
<dbReference type="InterPro" id="IPR036188">
    <property type="entry name" value="FAD/NAD-bd_sf"/>
</dbReference>
<dbReference type="GO" id="GO:0016614">
    <property type="term" value="F:oxidoreductase activity, acting on CH-OH group of donors"/>
    <property type="evidence" value="ECO:0007669"/>
    <property type="project" value="InterPro"/>
</dbReference>
<evidence type="ECO:0000259" key="5">
    <source>
        <dbReference type="PROSITE" id="PS00623"/>
    </source>
</evidence>
<dbReference type="GO" id="GO:0050660">
    <property type="term" value="F:flavin adenine dinucleotide binding"/>
    <property type="evidence" value="ECO:0007669"/>
    <property type="project" value="InterPro"/>
</dbReference>
<comment type="similarity">
    <text evidence="1 2">Belongs to the GMC oxidoreductase family.</text>
</comment>
<gene>
    <name evidence="6" type="ORF">IFR04_014651</name>
</gene>
<organism evidence="6 7">
    <name type="scientific">Cadophora malorum</name>
    <dbReference type="NCBI Taxonomy" id="108018"/>
    <lineage>
        <taxon>Eukaryota</taxon>
        <taxon>Fungi</taxon>
        <taxon>Dikarya</taxon>
        <taxon>Ascomycota</taxon>
        <taxon>Pezizomycotina</taxon>
        <taxon>Leotiomycetes</taxon>
        <taxon>Helotiales</taxon>
        <taxon>Ploettnerulaceae</taxon>
        <taxon>Cadophora</taxon>
    </lineage>
</organism>
<feature type="chain" id="PRO_5034117532" description="Glucose-methanol-choline oxidoreductase N-terminal domain-containing protein" evidence="4">
    <location>
        <begin position="27"/>
        <end position="779"/>
    </location>
</feature>
<keyword evidence="2" id="KW-0274">FAD</keyword>
<evidence type="ECO:0000256" key="3">
    <source>
        <dbReference type="SAM" id="MobiDB-lite"/>
    </source>
</evidence>
<dbReference type="Pfam" id="PF05199">
    <property type="entry name" value="GMC_oxred_C"/>
    <property type="match status" value="1"/>
</dbReference>
<feature type="region of interest" description="Disordered" evidence="3">
    <location>
        <begin position="753"/>
        <end position="779"/>
    </location>
</feature>
<dbReference type="Gene3D" id="3.30.410.10">
    <property type="entry name" value="Cholesterol Oxidase, domain 2"/>
    <property type="match status" value="1"/>
</dbReference>
<feature type="domain" description="Glucose-methanol-choline oxidoreductase N-terminal" evidence="5">
    <location>
        <begin position="317"/>
        <end position="340"/>
    </location>
</feature>
<dbReference type="SUPFAM" id="SSF54373">
    <property type="entry name" value="FAD-linked reductases, C-terminal domain"/>
    <property type="match status" value="1"/>
</dbReference>
<proteinExistence type="inferred from homology"/>
<feature type="compositionally biased region" description="Low complexity" evidence="3">
    <location>
        <begin position="760"/>
        <end position="772"/>
    </location>
</feature>
<name>A0A8H7W206_9HELO</name>
<dbReference type="Pfam" id="PF00732">
    <property type="entry name" value="GMC_oxred_N"/>
    <property type="match status" value="1"/>
</dbReference>
<dbReference type="AlphaFoldDB" id="A0A8H7W206"/>
<keyword evidence="2" id="KW-0285">Flavoprotein</keyword>
<accession>A0A8H7W206</accession>
<evidence type="ECO:0000256" key="4">
    <source>
        <dbReference type="SAM" id="SignalP"/>
    </source>
</evidence>
<dbReference type="Gene3D" id="2.60.40.1210">
    <property type="entry name" value="Cellobiose dehydrogenase, cytochrome domain"/>
    <property type="match status" value="1"/>
</dbReference>
<keyword evidence="4" id="KW-0732">Signal</keyword>
<dbReference type="PANTHER" id="PTHR47190:SF4">
    <property type="entry name" value="DEHYDROGENASE, PUTATIVE-RELATED"/>
    <property type="match status" value="1"/>
</dbReference>
<dbReference type="OrthoDB" id="413885at2759"/>
<sequence length="779" mass="81510">MPSSIAHRSFLYKLTFALGLVGKSYGQSSTPFTDGGTGITFQQVTSGAYSFGIALPENASADFIGRISATGAAGWAGISLKGPMSGSLMVVAWPNVNEVVASLRLATGYSNPGVFTGSASLIPITAGTSFDGTTYTYTFLCEGCVQTDGSTFVSNATTAVLGWGLANASPASPADSSSTLGFHAGGFGLFGVDMTAARSASFAQWAALAEAGTPTTPTPGNGTSNGTTPIPVSNTTYDYIVVGGGPAGLITSQRLTETGRSVLLLERGVASTASTGGKRFVPWNSSLTYYDVPGVFNSLPQGTQGEGYCTDTASIAGCVLGGGGSVNGMAFIHPPSWDFDDNWPEGWNWADVAPAAERLYDRNPGTTMSSRDGIQYDNQSTVVISSWLEENGWIYADGIESPDSKIQSYGLPQLNIADGIRSGPIHTYLPLAQASPDFKLQLNTKVVRVLRKGSMITGVETETANGRQIINLKAGGSVLLAAGVMSTPRVLFNSGIGPTAQINTVKAGTTGITVPESDWINLPVGLDIKDHSRYTITFNVTGGLSTYSIPQLLNPSEADLDLYYQGSGVMTQSFQRLDTFRQVNTTDGHTIMFQAHCNSYANNTVQFMLLMSHGLTSRGELAINAAGNTLFIKEPWTSTDTDKEAWTIAIKELFDMARKPGSPLTYTGGANATAAAVLAGPVQPGIHMVGSAKMGTDDGRKNGTAVVDLNTKVYGTDNLFVVDASFHPDLSTGNTQAIVMVAAERAVERIIALREGSGSGSTNGTTPTTPGTEEVDDFP</sequence>
<evidence type="ECO:0000313" key="6">
    <source>
        <dbReference type="EMBL" id="KAG4412212.1"/>
    </source>
</evidence>
<dbReference type="CDD" id="cd09630">
    <property type="entry name" value="CDH_like_cytochrome"/>
    <property type="match status" value="1"/>
</dbReference>
<evidence type="ECO:0000313" key="7">
    <source>
        <dbReference type="Proteomes" id="UP000664132"/>
    </source>
</evidence>
<dbReference type="Proteomes" id="UP000664132">
    <property type="component" value="Unassembled WGS sequence"/>
</dbReference>
<keyword evidence="7" id="KW-1185">Reference proteome</keyword>
<reference evidence="6" key="1">
    <citation type="submission" date="2021-02" db="EMBL/GenBank/DDBJ databases">
        <title>Genome sequence Cadophora malorum strain M34.</title>
        <authorList>
            <person name="Stefanovic E."/>
            <person name="Vu D."/>
            <person name="Scully C."/>
            <person name="Dijksterhuis J."/>
            <person name="Roader J."/>
            <person name="Houbraken J."/>
        </authorList>
    </citation>
    <scope>NUCLEOTIDE SEQUENCE</scope>
    <source>
        <strain evidence="6">M34</strain>
    </source>
</reference>
<dbReference type="SUPFAM" id="SSF51905">
    <property type="entry name" value="FAD/NAD(P)-binding domain"/>
    <property type="match status" value="1"/>
</dbReference>
<evidence type="ECO:0000256" key="2">
    <source>
        <dbReference type="RuleBase" id="RU003968"/>
    </source>
</evidence>
<dbReference type="PROSITE" id="PS00623">
    <property type="entry name" value="GMC_OXRED_1"/>
    <property type="match status" value="1"/>
</dbReference>
<dbReference type="Gene3D" id="3.50.50.60">
    <property type="entry name" value="FAD/NAD(P)-binding domain"/>
    <property type="match status" value="1"/>
</dbReference>
<evidence type="ECO:0000256" key="1">
    <source>
        <dbReference type="ARBA" id="ARBA00010790"/>
    </source>
</evidence>
<feature type="signal peptide" evidence="4">
    <location>
        <begin position="1"/>
        <end position="26"/>
    </location>
</feature>
<dbReference type="Pfam" id="PF16010">
    <property type="entry name" value="CDH-cyt"/>
    <property type="match status" value="1"/>
</dbReference>
<dbReference type="EMBL" id="JAFJYH010000399">
    <property type="protein sequence ID" value="KAG4412212.1"/>
    <property type="molecule type" value="Genomic_DNA"/>
</dbReference>
<dbReference type="PANTHER" id="PTHR47190">
    <property type="entry name" value="DEHYDROGENASE, PUTATIVE-RELATED"/>
    <property type="match status" value="1"/>
</dbReference>
<comment type="caution">
    <text evidence="6">The sequence shown here is derived from an EMBL/GenBank/DDBJ whole genome shotgun (WGS) entry which is preliminary data.</text>
</comment>
<protein>
    <recommendedName>
        <fullName evidence="5">Glucose-methanol-choline oxidoreductase N-terminal domain-containing protein</fullName>
    </recommendedName>
</protein>
<dbReference type="InterPro" id="IPR007867">
    <property type="entry name" value="GMC_OxRtase_C"/>
</dbReference>
<dbReference type="InterPro" id="IPR053208">
    <property type="entry name" value="GMC_Oxidoreductase_CD"/>
</dbReference>
<dbReference type="InterPro" id="IPR015920">
    <property type="entry name" value="Cellobiose_DH-like_cyt"/>
</dbReference>
<dbReference type="SUPFAM" id="SSF49344">
    <property type="entry name" value="CBD9-like"/>
    <property type="match status" value="1"/>
</dbReference>